<evidence type="ECO:0000256" key="3">
    <source>
        <dbReference type="ARBA" id="ARBA00031876"/>
    </source>
</evidence>
<dbReference type="Gene3D" id="3.40.630.30">
    <property type="match status" value="1"/>
</dbReference>
<evidence type="ECO:0000259" key="4">
    <source>
        <dbReference type="PROSITE" id="PS51729"/>
    </source>
</evidence>
<dbReference type="PANTHER" id="PTHR31435:SF9">
    <property type="entry name" value="PROTEIN NATD1"/>
    <property type="match status" value="1"/>
</dbReference>
<dbReference type="PANTHER" id="PTHR31435">
    <property type="entry name" value="PROTEIN NATD1"/>
    <property type="match status" value="1"/>
</dbReference>
<dbReference type="STRING" id="6265.A0A0B2VAQ1"/>
<feature type="domain" description="N-acetyltransferase" evidence="4">
    <location>
        <begin position="21"/>
        <end position="109"/>
    </location>
</feature>
<dbReference type="SUPFAM" id="SSF55729">
    <property type="entry name" value="Acyl-CoA N-acyltransferases (Nat)"/>
    <property type="match status" value="1"/>
</dbReference>
<accession>A0A0B2VAQ1</accession>
<protein>
    <recommendedName>
        <fullName evidence="2">Protein NATD1</fullName>
    </recommendedName>
    <alternativeName>
        <fullName evidence="3">N-acetyltransferase domain-containing protein 1</fullName>
    </alternativeName>
</protein>
<proteinExistence type="inferred from homology"/>
<dbReference type="InterPro" id="IPR031165">
    <property type="entry name" value="GNAT_YJDJ"/>
</dbReference>
<sequence length="117" mass="13433">MSEYLYRACIMTSKIVPLTVEHCTKSLEFFVKMNGAKSVLQYRRLSNGVLDLYHTEVPPIFQGKGVAKMLCQAAFSYAREQNLRILPTCSYVAKYAKQMASPEEKTIVICREKMKRL</sequence>
<name>A0A0B2VAQ1_TOXCA</name>
<evidence type="ECO:0000313" key="5">
    <source>
        <dbReference type="EMBL" id="KHN78583.1"/>
    </source>
</evidence>
<dbReference type="Proteomes" id="UP000031036">
    <property type="component" value="Unassembled WGS sequence"/>
</dbReference>
<dbReference type="EMBL" id="JPKZ01002083">
    <property type="protein sequence ID" value="KHN78583.1"/>
    <property type="molecule type" value="Genomic_DNA"/>
</dbReference>
<dbReference type="PROSITE" id="PS51729">
    <property type="entry name" value="GNAT_YJDJ"/>
    <property type="match status" value="1"/>
</dbReference>
<evidence type="ECO:0000256" key="1">
    <source>
        <dbReference type="ARBA" id="ARBA00006233"/>
    </source>
</evidence>
<evidence type="ECO:0000256" key="2">
    <source>
        <dbReference type="ARBA" id="ARBA00020243"/>
    </source>
</evidence>
<gene>
    <name evidence="5" type="primary">GTLF3B</name>
    <name evidence="5" type="ORF">Tcan_16727</name>
</gene>
<dbReference type="InterPro" id="IPR045057">
    <property type="entry name" value="Gcn5-rel_NAT"/>
</dbReference>
<comment type="similarity">
    <text evidence="1">Belongs to the NATD1 family.</text>
</comment>
<reference evidence="5 6" key="1">
    <citation type="submission" date="2014-11" db="EMBL/GenBank/DDBJ databases">
        <title>Genetic blueprint of the zoonotic pathogen Toxocara canis.</title>
        <authorList>
            <person name="Zhu X.-Q."/>
            <person name="Korhonen P.K."/>
            <person name="Cai H."/>
            <person name="Young N.D."/>
            <person name="Nejsum P."/>
            <person name="von Samson-Himmelstjerna G."/>
            <person name="Boag P.R."/>
            <person name="Tan P."/>
            <person name="Li Q."/>
            <person name="Min J."/>
            <person name="Yang Y."/>
            <person name="Wang X."/>
            <person name="Fang X."/>
            <person name="Hall R.S."/>
            <person name="Hofmann A."/>
            <person name="Sternberg P.W."/>
            <person name="Jex A.R."/>
            <person name="Gasser R.B."/>
        </authorList>
    </citation>
    <scope>NUCLEOTIDE SEQUENCE [LARGE SCALE GENOMIC DNA]</scope>
    <source>
        <strain evidence="5">PN_DK_2014</strain>
    </source>
</reference>
<dbReference type="Pfam" id="PF14542">
    <property type="entry name" value="Acetyltransf_CG"/>
    <property type="match status" value="1"/>
</dbReference>
<dbReference type="CDD" id="cd04301">
    <property type="entry name" value="NAT_SF"/>
    <property type="match status" value="1"/>
</dbReference>
<comment type="caution">
    <text evidence="5">The sequence shown here is derived from an EMBL/GenBank/DDBJ whole genome shotgun (WGS) entry which is preliminary data.</text>
</comment>
<keyword evidence="6" id="KW-1185">Reference proteome</keyword>
<dbReference type="AlphaFoldDB" id="A0A0B2VAQ1"/>
<dbReference type="InterPro" id="IPR016181">
    <property type="entry name" value="Acyl_CoA_acyltransferase"/>
</dbReference>
<evidence type="ECO:0000313" key="6">
    <source>
        <dbReference type="Proteomes" id="UP000031036"/>
    </source>
</evidence>
<dbReference type="OrthoDB" id="74247at2759"/>
<dbReference type="OMA" id="EIMTITH"/>
<organism evidence="5 6">
    <name type="scientific">Toxocara canis</name>
    <name type="common">Canine roundworm</name>
    <dbReference type="NCBI Taxonomy" id="6265"/>
    <lineage>
        <taxon>Eukaryota</taxon>
        <taxon>Metazoa</taxon>
        <taxon>Ecdysozoa</taxon>
        <taxon>Nematoda</taxon>
        <taxon>Chromadorea</taxon>
        <taxon>Rhabditida</taxon>
        <taxon>Spirurina</taxon>
        <taxon>Ascaridomorpha</taxon>
        <taxon>Ascaridoidea</taxon>
        <taxon>Toxocaridae</taxon>
        <taxon>Toxocara</taxon>
    </lineage>
</organism>